<dbReference type="PANTHER" id="PTHR23012">
    <property type="entry name" value="RING/FYVE/PHD ZINC FINGER DOMAIN-CONTAINING"/>
    <property type="match status" value="1"/>
</dbReference>
<dbReference type="KEGG" id="qsa:O6P43_025798"/>
<dbReference type="EMBL" id="JARAOO010000010">
    <property type="protein sequence ID" value="KAJ7954192.1"/>
    <property type="molecule type" value="Genomic_DNA"/>
</dbReference>
<keyword evidence="3" id="KW-1185">Reference proteome</keyword>
<keyword evidence="1" id="KW-0472">Membrane</keyword>
<keyword evidence="1" id="KW-1133">Transmembrane helix</keyword>
<dbReference type="Proteomes" id="UP001163823">
    <property type="component" value="Chromosome 10"/>
</dbReference>
<protein>
    <submittedName>
        <fullName evidence="2">Zinc finger protein</fullName>
    </submittedName>
</protein>
<evidence type="ECO:0000313" key="2">
    <source>
        <dbReference type="EMBL" id="KAJ7954192.1"/>
    </source>
</evidence>
<reference evidence="2" key="1">
    <citation type="journal article" date="2023" name="Science">
        <title>Elucidation of the pathway for biosynthesis of saponin adjuvants from the soapbark tree.</title>
        <authorList>
            <person name="Reed J."/>
            <person name="Orme A."/>
            <person name="El-Demerdash A."/>
            <person name="Owen C."/>
            <person name="Martin L.B.B."/>
            <person name="Misra R.C."/>
            <person name="Kikuchi S."/>
            <person name="Rejzek M."/>
            <person name="Martin A.C."/>
            <person name="Harkess A."/>
            <person name="Leebens-Mack J."/>
            <person name="Louveau T."/>
            <person name="Stephenson M.J."/>
            <person name="Osbourn A."/>
        </authorList>
    </citation>
    <scope>NUCLEOTIDE SEQUENCE</scope>
    <source>
        <strain evidence="2">S10</strain>
    </source>
</reference>
<organism evidence="2 3">
    <name type="scientific">Quillaja saponaria</name>
    <name type="common">Soap bark tree</name>
    <dbReference type="NCBI Taxonomy" id="32244"/>
    <lineage>
        <taxon>Eukaryota</taxon>
        <taxon>Viridiplantae</taxon>
        <taxon>Streptophyta</taxon>
        <taxon>Embryophyta</taxon>
        <taxon>Tracheophyta</taxon>
        <taxon>Spermatophyta</taxon>
        <taxon>Magnoliopsida</taxon>
        <taxon>eudicotyledons</taxon>
        <taxon>Gunneridae</taxon>
        <taxon>Pentapetalae</taxon>
        <taxon>rosids</taxon>
        <taxon>fabids</taxon>
        <taxon>Fabales</taxon>
        <taxon>Quillajaceae</taxon>
        <taxon>Quillaja</taxon>
    </lineage>
</organism>
<keyword evidence="1" id="KW-0812">Transmembrane</keyword>
<comment type="caution">
    <text evidence="2">The sequence shown here is derived from an EMBL/GenBank/DDBJ whole genome shotgun (WGS) entry which is preliminary data.</text>
</comment>
<name>A0AAD7PGH1_QUISA</name>
<sequence length="80" mass="8906">MRFRGNWEISRSDLNGPLIVGMVSTEQDLMDPEYDDYSASTARGLICCRSAAVIVISLSLSLCHVWVCVCVLNRIIDLTL</sequence>
<evidence type="ECO:0000256" key="1">
    <source>
        <dbReference type="SAM" id="Phobius"/>
    </source>
</evidence>
<accession>A0AAD7PGH1</accession>
<dbReference type="AlphaFoldDB" id="A0AAD7PGH1"/>
<feature type="transmembrane region" description="Helical" evidence="1">
    <location>
        <begin position="51"/>
        <end position="76"/>
    </location>
</feature>
<dbReference type="PANTHER" id="PTHR23012:SF93">
    <property type="entry name" value="RING_FYVE_PHD ZINC FINGER SUPERFAMILY PROTEIN"/>
    <property type="match status" value="1"/>
</dbReference>
<dbReference type="Pfam" id="PF12428">
    <property type="entry name" value="DUF3675"/>
    <property type="match status" value="1"/>
</dbReference>
<gene>
    <name evidence="2" type="ORF">O6P43_025798</name>
</gene>
<dbReference type="InterPro" id="IPR022143">
    <property type="entry name" value="DUF3675"/>
</dbReference>
<dbReference type="InterPro" id="IPR033275">
    <property type="entry name" value="MARCH-like"/>
</dbReference>
<dbReference type="GO" id="GO:0016020">
    <property type="term" value="C:membrane"/>
    <property type="evidence" value="ECO:0007669"/>
    <property type="project" value="TreeGrafter"/>
</dbReference>
<dbReference type="GO" id="GO:0016567">
    <property type="term" value="P:protein ubiquitination"/>
    <property type="evidence" value="ECO:0007669"/>
    <property type="project" value="TreeGrafter"/>
</dbReference>
<proteinExistence type="predicted"/>
<dbReference type="GO" id="GO:0004842">
    <property type="term" value="F:ubiquitin-protein transferase activity"/>
    <property type="evidence" value="ECO:0007669"/>
    <property type="project" value="TreeGrafter"/>
</dbReference>
<evidence type="ECO:0000313" key="3">
    <source>
        <dbReference type="Proteomes" id="UP001163823"/>
    </source>
</evidence>